<protein>
    <submittedName>
        <fullName evidence="1">Uncharacterized protein</fullName>
    </submittedName>
</protein>
<evidence type="ECO:0000313" key="1">
    <source>
        <dbReference type="EMBL" id="ANS52230.1"/>
    </source>
</evidence>
<dbReference type="Proteomes" id="UP000092743">
    <property type="component" value="Plasmid p109822"/>
</dbReference>
<dbReference type="SUPFAM" id="SSF46785">
    <property type="entry name" value="Winged helix' DNA-binding domain"/>
    <property type="match status" value="1"/>
</dbReference>
<dbReference type="Gene3D" id="1.10.10.10">
    <property type="entry name" value="Winged helix-like DNA-binding domain superfamily/Winged helix DNA-binding domain"/>
    <property type="match status" value="1"/>
</dbReference>
<dbReference type="InterPro" id="IPR036388">
    <property type="entry name" value="WH-like_DNA-bd_sf"/>
</dbReference>
<sequence>MANKLKRAVIKEELVVLTGDFKKAVLLNQLIYWSERVNDYDNFIEEEKKRARMAMSTDEKQRAEILKQIELSHGWIYKTAEDMSLETMLGMSKSSIGRHLENLLQNGWLERRNNPHWKGDNTYQYRVDIIKIQKDLFKLGYSLEGYKFDLREFQNEIPMFYNDTSKFQNETISSKTEQSISN</sequence>
<evidence type="ECO:0000313" key="2">
    <source>
        <dbReference type="Proteomes" id="UP000092743"/>
    </source>
</evidence>
<organism evidence="1 2">
    <name type="scientific">Bacillus thuringiensis</name>
    <dbReference type="NCBI Taxonomy" id="1428"/>
    <lineage>
        <taxon>Bacteria</taxon>
        <taxon>Bacillati</taxon>
        <taxon>Bacillota</taxon>
        <taxon>Bacilli</taxon>
        <taxon>Bacillales</taxon>
        <taxon>Bacillaceae</taxon>
        <taxon>Bacillus</taxon>
        <taxon>Bacillus cereus group</taxon>
    </lineage>
</organism>
<reference evidence="1 2" key="1">
    <citation type="submission" date="2016-04" db="EMBL/GenBank/DDBJ databases">
        <title>High quality genome of the nematocidal Bacillus thuringiensis MYBT18246.</title>
        <authorList>
            <person name="Hollensteiner J."/>
            <person name="Poehlein A."/>
            <person name="Sproeer C."/>
            <person name="Bunk B."/>
            <person name="Rosenstiel P."/>
            <person name="Schulenburg H."/>
            <person name="Liesegang H."/>
        </authorList>
    </citation>
    <scope>NUCLEOTIDE SEQUENCE [LARGE SCALE GENOMIC DNA]</scope>
    <source>
        <strain evidence="1 2">MYBT18246</strain>
        <plasmid evidence="1 2">p109822</plasmid>
    </source>
</reference>
<gene>
    <name evidence="1" type="ORF">BT246_69390</name>
</gene>
<dbReference type="RefSeq" id="WP_065486907.1">
    <property type="nucleotide sequence ID" value="NZ_CP015355.1"/>
</dbReference>
<keyword evidence="1" id="KW-0614">Plasmid</keyword>
<dbReference type="AlphaFoldDB" id="A0A9W3X4C0"/>
<geneLocation type="plasmid" evidence="1 2">
    <name>p109822</name>
</geneLocation>
<dbReference type="InterPro" id="IPR036390">
    <property type="entry name" value="WH_DNA-bd_sf"/>
</dbReference>
<accession>A0A9W3X4C0</accession>
<dbReference type="EMBL" id="CP015355">
    <property type="protein sequence ID" value="ANS52230.1"/>
    <property type="molecule type" value="Genomic_DNA"/>
</dbReference>
<proteinExistence type="predicted"/>
<name>A0A9W3X4C0_BACTU</name>